<reference evidence="8 9" key="1">
    <citation type="submission" date="2024-03" db="EMBL/GenBank/DDBJ databases">
        <title>Complete genome sequence of the green alga Chloropicon roscoffensis RCC1871.</title>
        <authorList>
            <person name="Lemieux C."/>
            <person name="Pombert J.-F."/>
            <person name="Otis C."/>
            <person name="Turmel M."/>
        </authorList>
    </citation>
    <scope>NUCLEOTIDE SEQUENCE [LARGE SCALE GENOMIC DNA]</scope>
    <source>
        <strain evidence="8 9">RCC1871</strain>
    </source>
</reference>
<evidence type="ECO:0000256" key="4">
    <source>
        <dbReference type="ARBA" id="ARBA00022989"/>
    </source>
</evidence>
<feature type="transmembrane region" description="Helical" evidence="7">
    <location>
        <begin position="386"/>
        <end position="405"/>
    </location>
</feature>
<dbReference type="Proteomes" id="UP001472866">
    <property type="component" value="Chromosome 01"/>
</dbReference>
<evidence type="ECO:0000256" key="3">
    <source>
        <dbReference type="ARBA" id="ARBA00022692"/>
    </source>
</evidence>
<comment type="subcellular location">
    <subcellularLocation>
        <location evidence="1">Membrane</location>
        <topology evidence="1">Multi-pass membrane protein</topology>
    </subcellularLocation>
</comment>
<evidence type="ECO:0000256" key="2">
    <source>
        <dbReference type="ARBA" id="ARBA00008573"/>
    </source>
</evidence>
<sequence length="446" mass="49655">MESVMEAVVEAEAREVGPRDDLQLLLEAVDATRHAAGLWAKLAGPYLRGLYRSSHRWVSSALAYATRRFRELDEDTQKSIFASVAILALLIASKRLLERAGVFEKVRRRYDRQAARARLAWRRVNKRIGRTSKILADLLPHLILVSLFALYLVAMPRPARNTLEGPVVYFALGKAYPAVWSAEALAKGSDKLGGYLRLWTSFYILEVAGEAPGLVPLLSPLVRYAALDFLRAARLFLALWIALPFTDGAGRVCSALSPARPPEAREVRGAEKKRGRREVAGWLLDTAAGAGLIRVPAAIRGFAADLVTHWVHLMSIPFAFTPGFITYYGTVLSGKVFPIRASLRAQDTEDVRQWTTYWVVFSALDCAHGLVGSVVGWIPFWQHARLVAIFWLQFPYFQGAGRLFAKLDKDRLARITGKVKLRKKVKAAKGKETEGKETEGKETKAD</sequence>
<feature type="transmembrane region" description="Helical" evidence="7">
    <location>
        <begin position="315"/>
        <end position="337"/>
    </location>
</feature>
<keyword evidence="9" id="KW-1185">Reference proteome</keyword>
<evidence type="ECO:0000256" key="7">
    <source>
        <dbReference type="SAM" id="Phobius"/>
    </source>
</evidence>
<feature type="region of interest" description="Disordered" evidence="6">
    <location>
        <begin position="424"/>
        <end position="446"/>
    </location>
</feature>
<organism evidence="8 9">
    <name type="scientific">Chloropicon roscoffensis</name>
    <dbReference type="NCBI Taxonomy" id="1461544"/>
    <lineage>
        <taxon>Eukaryota</taxon>
        <taxon>Viridiplantae</taxon>
        <taxon>Chlorophyta</taxon>
        <taxon>Chloropicophyceae</taxon>
        <taxon>Chloropicales</taxon>
        <taxon>Chloropicaceae</taxon>
        <taxon>Chloropicon</taxon>
    </lineage>
</organism>
<dbReference type="PANTHER" id="PTHR12300:SF161">
    <property type="entry name" value="RECEPTOR EXPRESSION-ENHANCING PROTEIN"/>
    <property type="match status" value="1"/>
</dbReference>
<dbReference type="GO" id="GO:0016020">
    <property type="term" value="C:membrane"/>
    <property type="evidence" value="ECO:0007669"/>
    <property type="project" value="UniProtKB-SubCell"/>
</dbReference>
<feature type="transmembrane region" description="Helical" evidence="7">
    <location>
        <begin position="282"/>
        <end position="303"/>
    </location>
</feature>
<proteinExistence type="inferred from homology"/>
<comment type="similarity">
    <text evidence="2">Belongs to the DP1 family.</text>
</comment>
<evidence type="ECO:0000256" key="6">
    <source>
        <dbReference type="SAM" id="MobiDB-lite"/>
    </source>
</evidence>
<keyword evidence="5 7" id="KW-0472">Membrane</keyword>
<dbReference type="AlphaFoldDB" id="A0AAX4NY88"/>
<dbReference type="PANTHER" id="PTHR12300">
    <property type="entry name" value="HVA22-LIKE PROTEINS"/>
    <property type="match status" value="1"/>
</dbReference>
<protein>
    <submittedName>
        <fullName evidence="8">Uncharacterized protein</fullName>
    </submittedName>
</protein>
<gene>
    <name evidence="8" type="ORF">HKI87_01g03920</name>
</gene>
<evidence type="ECO:0000313" key="9">
    <source>
        <dbReference type="Proteomes" id="UP001472866"/>
    </source>
</evidence>
<accession>A0AAX4NY88</accession>
<feature type="transmembrane region" description="Helical" evidence="7">
    <location>
        <begin position="357"/>
        <end position="380"/>
    </location>
</feature>
<dbReference type="InterPro" id="IPR004345">
    <property type="entry name" value="TB2_DP1_HVA22"/>
</dbReference>
<evidence type="ECO:0000256" key="5">
    <source>
        <dbReference type="ARBA" id="ARBA00023136"/>
    </source>
</evidence>
<feature type="transmembrane region" description="Helical" evidence="7">
    <location>
        <begin position="134"/>
        <end position="154"/>
    </location>
</feature>
<keyword evidence="3 7" id="KW-0812">Transmembrane</keyword>
<evidence type="ECO:0000313" key="8">
    <source>
        <dbReference type="EMBL" id="WZN58868.1"/>
    </source>
</evidence>
<feature type="compositionally biased region" description="Basic and acidic residues" evidence="6">
    <location>
        <begin position="429"/>
        <end position="446"/>
    </location>
</feature>
<evidence type="ECO:0000256" key="1">
    <source>
        <dbReference type="ARBA" id="ARBA00004141"/>
    </source>
</evidence>
<dbReference type="EMBL" id="CP151501">
    <property type="protein sequence ID" value="WZN58868.1"/>
    <property type="molecule type" value="Genomic_DNA"/>
</dbReference>
<name>A0AAX4NY88_9CHLO</name>
<dbReference type="Pfam" id="PF03134">
    <property type="entry name" value="TB2_DP1_HVA22"/>
    <property type="match status" value="1"/>
</dbReference>
<keyword evidence="4 7" id="KW-1133">Transmembrane helix</keyword>